<dbReference type="OrthoDB" id="46767at2759"/>
<proteinExistence type="predicted"/>
<keyword evidence="3" id="KW-1185">Reference proteome</keyword>
<protein>
    <submittedName>
        <fullName evidence="2">Uncharacterized protein</fullName>
    </submittedName>
</protein>
<evidence type="ECO:0000313" key="2">
    <source>
        <dbReference type="EMBL" id="KAG7372937.1"/>
    </source>
</evidence>
<sequence length="82" mass="9315">MIRHVESLRRTYIVVTLISLCSKLLAVMWWTLAVNQLTERTLDPAGSVWEILQRDVNLERAAVNSHCVVGLIGFMYMVGLRG</sequence>
<feature type="transmembrane region" description="Helical" evidence="1">
    <location>
        <begin position="12"/>
        <end position="32"/>
    </location>
</feature>
<accession>A0A9K3M334</accession>
<dbReference type="Proteomes" id="UP000693970">
    <property type="component" value="Unassembled WGS sequence"/>
</dbReference>
<dbReference type="AlphaFoldDB" id="A0A9K3M334"/>
<organism evidence="2 3">
    <name type="scientific">Nitzschia inconspicua</name>
    <dbReference type="NCBI Taxonomy" id="303405"/>
    <lineage>
        <taxon>Eukaryota</taxon>
        <taxon>Sar</taxon>
        <taxon>Stramenopiles</taxon>
        <taxon>Ochrophyta</taxon>
        <taxon>Bacillariophyta</taxon>
        <taxon>Bacillariophyceae</taxon>
        <taxon>Bacillariophycidae</taxon>
        <taxon>Bacillariales</taxon>
        <taxon>Bacillariaceae</taxon>
        <taxon>Nitzschia</taxon>
    </lineage>
</organism>
<comment type="caution">
    <text evidence="2">The sequence shown here is derived from an EMBL/GenBank/DDBJ whole genome shotgun (WGS) entry which is preliminary data.</text>
</comment>
<dbReference type="EMBL" id="JAGRRH010000002">
    <property type="protein sequence ID" value="KAG7372937.1"/>
    <property type="molecule type" value="Genomic_DNA"/>
</dbReference>
<keyword evidence="1" id="KW-0472">Membrane</keyword>
<keyword evidence="1" id="KW-1133">Transmembrane helix</keyword>
<reference evidence="2" key="1">
    <citation type="journal article" date="2021" name="Sci. Rep.">
        <title>Diploid genomic architecture of Nitzschia inconspicua, an elite biomass production diatom.</title>
        <authorList>
            <person name="Oliver A."/>
            <person name="Podell S."/>
            <person name="Pinowska A."/>
            <person name="Traller J.C."/>
            <person name="Smith S.R."/>
            <person name="McClure R."/>
            <person name="Beliaev A."/>
            <person name="Bohutskyi P."/>
            <person name="Hill E.A."/>
            <person name="Rabines A."/>
            <person name="Zheng H."/>
            <person name="Allen L.Z."/>
            <person name="Kuo A."/>
            <person name="Grigoriev I.V."/>
            <person name="Allen A.E."/>
            <person name="Hazlebeck D."/>
            <person name="Allen E.E."/>
        </authorList>
    </citation>
    <scope>NUCLEOTIDE SEQUENCE</scope>
    <source>
        <strain evidence="2">Hildebrandi</strain>
    </source>
</reference>
<evidence type="ECO:0000313" key="3">
    <source>
        <dbReference type="Proteomes" id="UP000693970"/>
    </source>
</evidence>
<keyword evidence="1" id="KW-0812">Transmembrane</keyword>
<reference evidence="2" key="2">
    <citation type="submission" date="2021-04" db="EMBL/GenBank/DDBJ databases">
        <authorList>
            <person name="Podell S."/>
        </authorList>
    </citation>
    <scope>NUCLEOTIDE SEQUENCE</scope>
    <source>
        <strain evidence="2">Hildebrandi</strain>
    </source>
</reference>
<name>A0A9K3M334_9STRA</name>
<gene>
    <name evidence="2" type="ORF">IV203_033661</name>
</gene>
<feature type="transmembrane region" description="Helical" evidence="1">
    <location>
        <begin position="61"/>
        <end position="80"/>
    </location>
</feature>
<evidence type="ECO:0000256" key="1">
    <source>
        <dbReference type="SAM" id="Phobius"/>
    </source>
</evidence>